<sequence>MKSVENLRNLINRVKSHFVSDQVQNFVLFLDDFFPSENIFDFFGFPFLNRLHNAEDEKVKVRKRKFFWLSLLTALIIIGLLVVNFLITFGNSEKFPETIESFCFTGGYTFCLLRCFHLCYWKRDTIRAIIDKLDQHFPHSSRDQLNFEVHKHQRNLKKLYRICLILYIIVWLNYSVIALFSFISEYFGLGFMKIKLAMPIYFPLDPYQPMFYLLIFIVECSTLLVFALTLAAIDVLFCGLVCVLSLEFDVLAQKLAQIDPESDENVEKKLSAIIDDYNELSLIGNELEEIFSLILLVNVFSSITMLCTVVFFIFTPIEFSLMMNFIPALPGVSNQLFCTCYYGQLLETSSLRVADEAYNCNWHGKNLKFRKMILLTMLRAQKPQKLTGWKFMDIGLPAFYWVLQTTYSYFSFLSGLYES</sequence>
<evidence type="ECO:0000256" key="5">
    <source>
        <dbReference type="ARBA" id="ARBA00022989"/>
    </source>
</evidence>
<dbReference type="GO" id="GO:0007165">
    <property type="term" value="P:signal transduction"/>
    <property type="evidence" value="ECO:0007669"/>
    <property type="project" value="UniProtKB-KW"/>
</dbReference>
<keyword evidence="3 9" id="KW-0812">Transmembrane</keyword>
<evidence type="ECO:0000256" key="4">
    <source>
        <dbReference type="ARBA" id="ARBA00022725"/>
    </source>
</evidence>
<dbReference type="InterPro" id="IPR004117">
    <property type="entry name" value="7tm6_olfct_rcpt"/>
</dbReference>
<feature type="transmembrane region" description="Helical" evidence="9">
    <location>
        <begin position="66"/>
        <end position="87"/>
    </location>
</feature>
<dbReference type="PANTHER" id="PTHR21137">
    <property type="entry name" value="ODORANT RECEPTOR"/>
    <property type="match status" value="1"/>
</dbReference>
<keyword evidence="7 9" id="KW-0675">Receptor</keyword>
<evidence type="ECO:0000256" key="2">
    <source>
        <dbReference type="ARBA" id="ARBA00022606"/>
    </source>
</evidence>
<evidence type="ECO:0000256" key="3">
    <source>
        <dbReference type="ARBA" id="ARBA00022692"/>
    </source>
</evidence>
<protein>
    <recommendedName>
        <fullName evidence="9">Odorant receptor</fullName>
    </recommendedName>
</protein>
<feature type="transmembrane region" description="Helical" evidence="9">
    <location>
        <begin position="290"/>
        <end position="314"/>
    </location>
</feature>
<dbReference type="GO" id="GO:0005886">
    <property type="term" value="C:plasma membrane"/>
    <property type="evidence" value="ECO:0007669"/>
    <property type="project" value="UniProtKB-SubCell"/>
</dbReference>
<gene>
    <name evidence="10" type="ORF">PVAND_000326</name>
</gene>
<accession>A0A9J6BJZ7</accession>
<name>A0A9J6BJZ7_POLVA</name>
<keyword evidence="5 9" id="KW-1133">Transmembrane helix</keyword>
<reference evidence="10" key="1">
    <citation type="submission" date="2021-03" db="EMBL/GenBank/DDBJ databases">
        <title>Chromosome level genome of the anhydrobiotic midge Polypedilum vanderplanki.</title>
        <authorList>
            <person name="Yoshida Y."/>
            <person name="Kikawada T."/>
            <person name="Gusev O."/>
        </authorList>
    </citation>
    <scope>NUCLEOTIDE SEQUENCE</scope>
    <source>
        <strain evidence="10">NIAS01</strain>
        <tissue evidence="10">Whole body or cell culture</tissue>
    </source>
</reference>
<comment type="subcellular location">
    <subcellularLocation>
        <location evidence="9">Cell membrane</location>
        <topology evidence="9">Multi-pass membrane protein</topology>
    </subcellularLocation>
    <subcellularLocation>
        <location evidence="1">Membrane</location>
        <topology evidence="1">Multi-pass membrane protein</topology>
    </subcellularLocation>
</comment>
<dbReference type="GO" id="GO:0004984">
    <property type="term" value="F:olfactory receptor activity"/>
    <property type="evidence" value="ECO:0007669"/>
    <property type="project" value="InterPro"/>
</dbReference>
<comment type="caution">
    <text evidence="10">The sequence shown here is derived from an EMBL/GenBank/DDBJ whole genome shotgun (WGS) entry which is preliminary data.</text>
</comment>
<dbReference type="PANTHER" id="PTHR21137:SF44">
    <property type="entry name" value="ODORANT RECEPTOR 13A-RELATED"/>
    <property type="match status" value="1"/>
</dbReference>
<dbReference type="Proteomes" id="UP001107558">
    <property type="component" value="Chromosome 3"/>
</dbReference>
<comment type="similarity">
    <text evidence="9">Belongs to the insect chemoreceptor superfamily. Heteromeric odorant receptor channel (TC 1.A.69) family.</text>
</comment>
<evidence type="ECO:0000256" key="7">
    <source>
        <dbReference type="ARBA" id="ARBA00023170"/>
    </source>
</evidence>
<feature type="transmembrane region" description="Helical" evidence="9">
    <location>
        <begin position="211"/>
        <end position="244"/>
    </location>
</feature>
<feature type="transmembrane region" description="Helical" evidence="9">
    <location>
        <begin position="398"/>
        <end position="417"/>
    </location>
</feature>
<keyword evidence="4 9" id="KW-0552">Olfaction</keyword>
<dbReference type="GO" id="GO:0005549">
    <property type="term" value="F:odorant binding"/>
    <property type="evidence" value="ECO:0007669"/>
    <property type="project" value="InterPro"/>
</dbReference>
<evidence type="ECO:0000313" key="10">
    <source>
        <dbReference type="EMBL" id="KAG5670040.1"/>
    </source>
</evidence>
<evidence type="ECO:0000313" key="11">
    <source>
        <dbReference type="Proteomes" id="UP001107558"/>
    </source>
</evidence>
<comment type="caution">
    <text evidence="9">Lacks conserved residue(s) required for the propagation of feature annotation.</text>
</comment>
<evidence type="ECO:0000256" key="8">
    <source>
        <dbReference type="ARBA" id="ARBA00023224"/>
    </source>
</evidence>
<evidence type="ECO:0000256" key="9">
    <source>
        <dbReference type="RuleBase" id="RU351113"/>
    </source>
</evidence>
<keyword evidence="2 9" id="KW-0716">Sensory transduction</keyword>
<keyword evidence="8 9" id="KW-0807">Transducer</keyword>
<keyword evidence="11" id="KW-1185">Reference proteome</keyword>
<keyword evidence="6 9" id="KW-0472">Membrane</keyword>
<organism evidence="10 11">
    <name type="scientific">Polypedilum vanderplanki</name>
    <name type="common">Sleeping chironomid midge</name>
    <dbReference type="NCBI Taxonomy" id="319348"/>
    <lineage>
        <taxon>Eukaryota</taxon>
        <taxon>Metazoa</taxon>
        <taxon>Ecdysozoa</taxon>
        <taxon>Arthropoda</taxon>
        <taxon>Hexapoda</taxon>
        <taxon>Insecta</taxon>
        <taxon>Pterygota</taxon>
        <taxon>Neoptera</taxon>
        <taxon>Endopterygota</taxon>
        <taxon>Diptera</taxon>
        <taxon>Nematocera</taxon>
        <taxon>Chironomoidea</taxon>
        <taxon>Chironomidae</taxon>
        <taxon>Chironominae</taxon>
        <taxon>Polypedilum</taxon>
        <taxon>Polypedilum</taxon>
    </lineage>
</organism>
<evidence type="ECO:0000256" key="1">
    <source>
        <dbReference type="ARBA" id="ARBA00004141"/>
    </source>
</evidence>
<dbReference type="Pfam" id="PF02949">
    <property type="entry name" value="7tm_6"/>
    <property type="match status" value="1"/>
</dbReference>
<feature type="transmembrane region" description="Helical" evidence="9">
    <location>
        <begin position="99"/>
        <end position="120"/>
    </location>
</feature>
<dbReference type="EMBL" id="JADBJN010000003">
    <property type="protein sequence ID" value="KAG5670040.1"/>
    <property type="molecule type" value="Genomic_DNA"/>
</dbReference>
<proteinExistence type="inferred from homology"/>
<evidence type="ECO:0000256" key="6">
    <source>
        <dbReference type="ARBA" id="ARBA00023136"/>
    </source>
</evidence>
<dbReference type="OrthoDB" id="6617147at2759"/>
<feature type="transmembrane region" description="Helical" evidence="9">
    <location>
        <begin position="159"/>
        <end position="183"/>
    </location>
</feature>
<dbReference type="AlphaFoldDB" id="A0A9J6BJZ7"/>